<name>A0A0C2IWA0_THEKT</name>
<accession>A0A0C2IWA0</accession>
<dbReference type="EMBL" id="JWZT01002340">
    <property type="protein sequence ID" value="KII69609.1"/>
    <property type="molecule type" value="Genomic_DNA"/>
</dbReference>
<dbReference type="Proteomes" id="UP000031668">
    <property type="component" value="Unassembled WGS sequence"/>
</dbReference>
<evidence type="ECO:0000313" key="2">
    <source>
        <dbReference type="Proteomes" id="UP000031668"/>
    </source>
</evidence>
<protein>
    <submittedName>
        <fullName evidence="1">Uncharacterized protein</fullName>
    </submittedName>
</protein>
<dbReference type="AlphaFoldDB" id="A0A0C2IWA0"/>
<keyword evidence="2" id="KW-1185">Reference proteome</keyword>
<comment type="caution">
    <text evidence="1">The sequence shown here is derived from an EMBL/GenBank/DDBJ whole genome shotgun (WGS) entry which is preliminary data.</text>
</comment>
<gene>
    <name evidence="1" type="ORF">RF11_10195</name>
</gene>
<dbReference type="OrthoDB" id="10046500at2759"/>
<sequence>MMVTDNDPALAIRFKTALINDFDTRLENFHMLCLKLSTSLDPFFKNLRCVPKCKRENIWLELHNLVINADSDGQLFFRSSELPLKKIRFCDFLRSTQSNANLTICRYRSEPEIDDNECSLQCGRDVKVLIRLCPKFLENIFALLRQVLLAKDFFLIQET</sequence>
<evidence type="ECO:0000313" key="1">
    <source>
        <dbReference type="EMBL" id="KII69609.1"/>
    </source>
</evidence>
<organism evidence="1 2">
    <name type="scientific">Thelohanellus kitauei</name>
    <name type="common">Myxosporean</name>
    <dbReference type="NCBI Taxonomy" id="669202"/>
    <lineage>
        <taxon>Eukaryota</taxon>
        <taxon>Metazoa</taxon>
        <taxon>Cnidaria</taxon>
        <taxon>Myxozoa</taxon>
        <taxon>Myxosporea</taxon>
        <taxon>Bivalvulida</taxon>
        <taxon>Platysporina</taxon>
        <taxon>Myxobolidae</taxon>
        <taxon>Thelohanellus</taxon>
    </lineage>
</organism>
<reference evidence="1 2" key="1">
    <citation type="journal article" date="2014" name="Genome Biol. Evol.">
        <title>The genome of the myxosporean Thelohanellus kitauei shows adaptations to nutrient acquisition within its fish host.</title>
        <authorList>
            <person name="Yang Y."/>
            <person name="Xiong J."/>
            <person name="Zhou Z."/>
            <person name="Huo F."/>
            <person name="Miao W."/>
            <person name="Ran C."/>
            <person name="Liu Y."/>
            <person name="Zhang J."/>
            <person name="Feng J."/>
            <person name="Wang M."/>
            <person name="Wang M."/>
            <person name="Wang L."/>
            <person name="Yao B."/>
        </authorList>
    </citation>
    <scope>NUCLEOTIDE SEQUENCE [LARGE SCALE GENOMIC DNA]</scope>
    <source>
        <strain evidence="1">Wuqing</strain>
    </source>
</reference>
<dbReference type="OMA" id="LENFHML"/>
<proteinExistence type="predicted"/>